<dbReference type="InterPro" id="IPR036915">
    <property type="entry name" value="Cyclin-like_sf"/>
</dbReference>
<dbReference type="STRING" id="1764295.A0A5B8MVD4"/>
<dbReference type="InterPro" id="IPR043198">
    <property type="entry name" value="Cyclin/Ssn8"/>
</dbReference>
<evidence type="ECO:0000259" key="3">
    <source>
        <dbReference type="SMART" id="SM00385"/>
    </source>
</evidence>
<sequence length="277" mass="30731">MAANFWTSTHCGLLLVAREEAESREREQDKAAAAEADAKPRRRQKRKQIVLRGAPALDPKPGGEEGKGKRGRGSLVDQLVDFAVMLGRELKIRQRPVFTACVYLRRLDEKILAPSEAGLGPGDEKDELEEERHVTALALSCVYLACKVEEVPVSPERIAGFSNGLCSRGDVLDAELLLLENLSASLVVHHPHEDVLKYAGSLGLGKDVIQVANFVLEETYRTELCLFHPPHIIALGCLYTACAFHNKNILPWCAQIKVDEKEVARVCEEMVKHYKSL</sequence>
<evidence type="ECO:0000313" key="5">
    <source>
        <dbReference type="Proteomes" id="UP000316726"/>
    </source>
</evidence>
<dbReference type="Gene3D" id="1.10.472.10">
    <property type="entry name" value="Cyclin-like"/>
    <property type="match status" value="2"/>
</dbReference>
<evidence type="ECO:0000256" key="1">
    <source>
        <dbReference type="RuleBase" id="RU000383"/>
    </source>
</evidence>
<dbReference type="PIRSF" id="PIRSF028758">
    <property type="entry name" value="Cyclin, C/H/G types"/>
    <property type="match status" value="1"/>
</dbReference>
<dbReference type="AlphaFoldDB" id="A0A5B8MVD4"/>
<dbReference type="GO" id="GO:0006357">
    <property type="term" value="P:regulation of transcription by RNA polymerase II"/>
    <property type="evidence" value="ECO:0007669"/>
    <property type="project" value="InterPro"/>
</dbReference>
<evidence type="ECO:0000313" key="4">
    <source>
        <dbReference type="EMBL" id="QDZ24291.1"/>
    </source>
</evidence>
<dbReference type="SUPFAM" id="SSF47954">
    <property type="entry name" value="Cyclin-like"/>
    <property type="match status" value="2"/>
</dbReference>
<proteinExistence type="inferred from homology"/>
<dbReference type="CDD" id="cd20514">
    <property type="entry name" value="CYCLIN_CCNC_rpt2"/>
    <property type="match status" value="1"/>
</dbReference>
<protein>
    <submittedName>
        <fullName evidence="4">Cyclin</fullName>
    </submittedName>
</protein>
<name>A0A5B8MVD4_9CHLO</name>
<evidence type="ECO:0000256" key="2">
    <source>
        <dbReference type="SAM" id="MobiDB-lite"/>
    </source>
</evidence>
<dbReference type="OrthoDB" id="10266018at2759"/>
<keyword evidence="1" id="KW-0195">Cyclin</keyword>
<dbReference type="InterPro" id="IPR006671">
    <property type="entry name" value="Cyclin_N"/>
</dbReference>
<comment type="similarity">
    <text evidence="1">Belongs to the cyclin family.</text>
</comment>
<accession>A0A5B8MVD4</accession>
<feature type="domain" description="Cyclin-like" evidence="3">
    <location>
        <begin position="81"/>
        <end position="180"/>
    </location>
</feature>
<dbReference type="EMBL" id="CP031046">
    <property type="protein sequence ID" value="QDZ24291.1"/>
    <property type="molecule type" value="Genomic_DNA"/>
</dbReference>
<dbReference type="PANTHER" id="PTHR10026">
    <property type="entry name" value="CYCLIN"/>
    <property type="match status" value="1"/>
</dbReference>
<reference evidence="4 5" key="1">
    <citation type="submission" date="2018-07" db="EMBL/GenBank/DDBJ databases">
        <title>The complete nuclear genome of the prasinophyte Chloropicon primus (CCMP1205).</title>
        <authorList>
            <person name="Pombert J.-F."/>
            <person name="Otis C."/>
            <person name="Turmel M."/>
            <person name="Lemieux C."/>
        </authorList>
    </citation>
    <scope>NUCLEOTIDE SEQUENCE [LARGE SCALE GENOMIC DNA]</scope>
    <source>
        <strain evidence="4 5">CCMP1205</strain>
    </source>
</reference>
<dbReference type="Proteomes" id="UP000316726">
    <property type="component" value="Chromosome 13"/>
</dbReference>
<dbReference type="GO" id="GO:0016538">
    <property type="term" value="F:cyclin-dependent protein serine/threonine kinase regulator activity"/>
    <property type="evidence" value="ECO:0007669"/>
    <property type="project" value="InterPro"/>
</dbReference>
<keyword evidence="5" id="KW-1185">Reference proteome</keyword>
<feature type="domain" description="Cyclin-like" evidence="3">
    <location>
        <begin position="193"/>
        <end position="272"/>
    </location>
</feature>
<dbReference type="InterPro" id="IPR013763">
    <property type="entry name" value="Cyclin-like_dom"/>
</dbReference>
<feature type="compositionally biased region" description="Basic and acidic residues" evidence="2">
    <location>
        <begin position="24"/>
        <end position="39"/>
    </location>
</feature>
<dbReference type="Pfam" id="PF00134">
    <property type="entry name" value="Cyclin_N"/>
    <property type="match status" value="1"/>
</dbReference>
<feature type="compositionally biased region" description="Basic residues" evidence="2">
    <location>
        <begin position="40"/>
        <end position="49"/>
    </location>
</feature>
<gene>
    <name evidence="4" type="ORF">A3770_13p68090</name>
</gene>
<organism evidence="4 5">
    <name type="scientific">Chloropicon primus</name>
    <dbReference type="NCBI Taxonomy" id="1764295"/>
    <lineage>
        <taxon>Eukaryota</taxon>
        <taxon>Viridiplantae</taxon>
        <taxon>Chlorophyta</taxon>
        <taxon>Chloropicophyceae</taxon>
        <taxon>Chloropicales</taxon>
        <taxon>Chloropicaceae</taxon>
        <taxon>Chloropicon</taxon>
    </lineage>
</organism>
<feature type="region of interest" description="Disordered" evidence="2">
    <location>
        <begin position="24"/>
        <end position="72"/>
    </location>
</feature>
<dbReference type="SMART" id="SM00385">
    <property type="entry name" value="CYCLIN"/>
    <property type="match status" value="2"/>
</dbReference>